<dbReference type="GO" id="GO:0005506">
    <property type="term" value="F:iron ion binding"/>
    <property type="evidence" value="ECO:0007669"/>
    <property type="project" value="UniProtKB-UniRule"/>
</dbReference>
<evidence type="ECO:0000256" key="3">
    <source>
        <dbReference type="ARBA" id="ARBA00020378"/>
    </source>
</evidence>
<accession>A0AAU7X3K8</accession>
<name>A0AAU7X3K8_9HYPH</name>
<dbReference type="SUPFAM" id="SSF54862">
    <property type="entry name" value="4Fe-4S ferredoxins"/>
    <property type="match status" value="1"/>
</dbReference>
<keyword evidence="6 10" id="KW-0249">Electron transport</keyword>
<dbReference type="PANTHER" id="PTHR43082">
    <property type="entry name" value="FERREDOXIN-LIKE"/>
    <property type="match status" value="1"/>
</dbReference>
<evidence type="ECO:0000256" key="5">
    <source>
        <dbReference type="ARBA" id="ARBA00022723"/>
    </source>
</evidence>
<evidence type="ECO:0000256" key="10">
    <source>
        <dbReference type="PIRNR" id="PIRNR036548"/>
    </source>
</evidence>
<dbReference type="Pfam" id="PF05187">
    <property type="entry name" value="Fer4_ETF_QO"/>
    <property type="match status" value="1"/>
</dbReference>
<keyword evidence="9" id="KW-0535">Nitrogen fixation</keyword>
<comment type="similarity">
    <text evidence="2">To ferredoxins from P.putida and C.tartarivorum, ferredoxin I from A.vinelandii, ferredoxin II from D.desulfuricans.</text>
</comment>
<evidence type="ECO:0000259" key="11">
    <source>
        <dbReference type="PROSITE" id="PS51379"/>
    </source>
</evidence>
<dbReference type="InterPro" id="IPR007859">
    <property type="entry name" value="ETF-QO/FixX_C"/>
</dbReference>
<dbReference type="EMBL" id="CP158568">
    <property type="protein sequence ID" value="XBY42739.1"/>
    <property type="molecule type" value="Genomic_DNA"/>
</dbReference>
<dbReference type="InterPro" id="IPR017896">
    <property type="entry name" value="4Fe4S_Fe-S-bd"/>
</dbReference>
<proteinExistence type="predicted"/>
<evidence type="ECO:0000256" key="9">
    <source>
        <dbReference type="ARBA" id="ARBA00023231"/>
    </source>
</evidence>
<dbReference type="Gene3D" id="3.30.70.20">
    <property type="match status" value="1"/>
</dbReference>
<organism evidence="12">
    <name type="scientific">Methyloraptor flagellatus</name>
    <dbReference type="NCBI Taxonomy" id="3162530"/>
    <lineage>
        <taxon>Bacteria</taxon>
        <taxon>Pseudomonadati</taxon>
        <taxon>Pseudomonadota</taxon>
        <taxon>Alphaproteobacteria</taxon>
        <taxon>Hyphomicrobiales</taxon>
        <taxon>Ancalomicrobiaceae</taxon>
        <taxon>Methyloraptor</taxon>
    </lineage>
</organism>
<sequence length="102" mass="11363">MNAIVKPETDVRVEDKLFQNRYQVDAGRPHIKVAPHDKPSASLLALTRVCPAKCYEQNDRGQVEITADGCMECGTCRVLCEASGEIEWNYPRGGYGVLFKFG</sequence>
<dbReference type="RefSeq" id="WP_407047840.1">
    <property type="nucleotide sequence ID" value="NZ_CP158568.1"/>
</dbReference>
<evidence type="ECO:0000256" key="2">
    <source>
        <dbReference type="ARBA" id="ARBA00009192"/>
    </source>
</evidence>
<comment type="function">
    <text evidence="1 10">Could be a 3Fe-4S cluster-containing protein.</text>
</comment>
<reference evidence="12" key="1">
    <citation type="submission" date="2024-06" db="EMBL/GenBank/DDBJ databases">
        <title>Methylostella associata gen. nov., sp. nov., a novel Ancalomicrobiaceae-affiliated facultatively methylotrophic bacteria that feed on methanotrophs of the genus Methylococcus.</title>
        <authorList>
            <person name="Saltykova V."/>
            <person name="Danilova O.V."/>
            <person name="Oshkin I.Y."/>
            <person name="Belova S.E."/>
            <person name="Pimenov N.V."/>
            <person name="Dedysh S.N."/>
        </authorList>
    </citation>
    <scope>NUCLEOTIDE SEQUENCE</scope>
    <source>
        <strain evidence="12">S20</strain>
    </source>
</reference>
<evidence type="ECO:0000256" key="6">
    <source>
        <dbReference type="ARBA" id="ARBA00022982"/>
    </source>
</evidence>
<feature type="domain" description="4Fe-4S ferredoxin-type" evidence="11">
    <location>
        <begin position="61"/>
        <end position="91"/>
    </location>
</feature>
<dbReference type="AlphaFoldDB" id="A0AAU7X3K8"/>
<gene>
    <name evidence="12" type="ORF">ABS361_11430</name>
</gene>
<dbReference type="GO" id="GO:0051536">
    <property type="term" value="F:iron-sulfur cluster binding"/>
    <property type="evidence" value="ECO:0007669"/>
    <property type="project" value="UniProtKB-KW"/>
</dbReference>
<evidence type="ECO:0000256" key="1">
    <source>
        <dbReference type="ARBA" id="ARBA00003208"/>
    </source>
</evidence>
<dbReference type="PROSITE" id="PS51379">
    <property type="entry name" value="4FE4S_FER_2"/>
    <property type="match status" value="1"/>
</dbReference>
<dbReference type="KEGG" id="mflg:ABS361_11430"/>
<dbReference type="PIRSF" id="PIRSF036548">
    <property type="entry name" value="Fdx_FixX"/>
    <property type="match status" value="1"/>
</dbReference>
<evidence type="ECO:0000256" key="7">
    <source>
        <dbReference type="ARBA" id="ARBA00023004"/>
    </source>
</evidence>
<protein>
    <recommendedName>
        <fullName evidence="3 10">Ferredoxin-like protein</fullName>
    </recommendedName>
</protein>
<dbReference type="PROSITE" id="PS00198">
    <property type="entry name" value="4FE4S_FER_1"/>
    <property type="match status" value="1"/>
</dbReference>
<dbReference type="InterPro" id="IPR012206">
    <property type="entry name" value="Fd_FixX"/>
</dbReference>
<keyword evidence="5 10" id="KW-0479">Metal-binding</keyword>
<keyword evidence="7 10" id="KW-0408">Iron</keyword>
<keyword evidence="4 10" id="KW-0813">Transport</keyword>
<keyword evidence="8 10" id="KW-0411">Iron-sulfur</keyword>
<dbReference type="PANTHER" id="PTHR43082:SF3">
    <property type="entry name" value="FERREDOXIN-LIKE PROTEIN YDIT"/>
    <property type="match status" value="1"/>
</dbReference>
<evidence type="ECO:0000313" key="12">
    <source>
        <dbReference type="EMBL" id="XBY42739.1"/>
    </source>
</evidence>
<evidence type="ECO:0000256" key="4">
    <source>
        <dbReference type="ARBA" id="ARBA00022448"/>
    </source>
</evidence>
<dbReference type="InterPro" id="IPR017900">
    <property type="entry name" value="4Fe4S_Fe_S_CS"/>
</dbReference>
<evidence type="ECO:0000256" key="8">
    <source>
        <dbReference type="ARBA" id="ARBA00023014"/>
    </source>
</evidence>